<dbReference type="Proteomes" id="UP000075903">
    <property type="component" value="Unassembled WGS sequence"/>
</dbReference>
<sequence>MKSSTNSTTNSASMTTNSTKPKESDACHQCAGDSTITLYTSGVEVAHRMGRNQLSPMLPEIPVARLVAAINLRLGPCSSVVTRTVMATRVEVLSSRKPDSRAITRAYHSWNADMLTQKWYKRKDKDVARQNSGREIGGNNMGSLGQFANFL</sequence>
<reference evidence="2" key="1">
    <citation type="submission" date="2020-05" db="UniProtKB">
        <authorList>
            <consortium name="EnsemblMetazoa"/>
        </authorList>
    </citation>
    <scope>IDENTIFICATION</scope>
    <source>
        <strain evidence="2">MAF</strain>
    </source>
</reference>
<evidence type="ECO:0000313" key="2">
    <source>
        <dbReference type="EnsemblMetazoa" id="AMEM013920-PA"/>
    </source>
</evidence>
<evidence type="ECO:0000313" key="3">
    <source>
        <dbReference type="Proteomes" id="UP000075903"/>
    </source>
</evidence>
<dbReference type="AlphaFoldDB" id="A0A182VF51"/>
<name>A0A182VF51_ANOME</name>
<organism evidence="2 3">
    <name type="scientific">Anopheles merus</name>
    <name type="common">Mosquito</name>
    <dbReference type="NCBI Taxonomy" id="30066"/>
    <lineage>
        <taxon>Eukaryota</taxon>
        <taxon>Metazoa</taxon>
        <taxon>Ecdysozoa</taxon>
        <taxon>Arthropoda</taxon>
        <taxon>Hexapoda</taxon>
        <taxon>Insecta</taxon>
        <taxon>Pterygota</taxon>
        <taxon>Neoptera</taxon>
        <taxon>Endopterygota</taxon>
        <taxon>Diptera</taxon>
        <taxon>Nematocera</taxon>
        <taxon>Culicoidea</taxon>
        <taxon>Culicidae</taxon>
        <taxon>Anophelinae</taxon>
        <taxon>Anopheles</taxon>
    </lineage>
</organism>
<feature type="compositionally biased region" description="Low complexity" evidence="1">
    <location>
        <begin position="1"/>
        <end position="19"/>
    </location>
</feature>
<keyword evidence="3" id="KW-1185">Reference proteome</keyword>
<protein>
    <submittedName>
        <fullName evidence="2">Uncharacterized protein</fullName>
    </submittedName>
</protein>
<accession>A0A182VF51</accession>
<dbReference type="EnsemblMetazoa" id="AMEM013920-RA">
    <property type="protein sequence ID" value="AMEM013920-PA"/>
    <property type="gene ID" value="AMEM013920"/>
</dbReference>
<proteinExistence type="predicted"/>
<feature type="region of interest" description="Disordered" evidence="1">
    <location>
        <begin position="1"/>
        <end position="26"/>
    </location>
</feature>
<dbReference type="VEuPathDB" id="VectorBase:AMEM013920"/>
<evidence type="ECO:0000256" key="1">
    <source>
        <dbReference type="SAM" id="MobiDB-lite"/>
    </source>
</evidence>